<dbReference type="EMBL" id="SDRB02010408">
    <property type="protein sequence ID" value="THG06636.1"/>
    <property type="molecule type" value="Genomic_DNA"/>
</dbReference>
<evidence type="ECO:0000256" key="1">
    <source>
        <dbReference type="ARBA" id="ARBA00004162"/>
    </source>
</evidence>
<dbReference type="InterPro" id="IPR008978">
    <property type="entry name" value="HSP20-like_chaperone"/>
</dbReference>
<evidence type="ECO:0000259" key="8">
    <source>
        <dbReference type="PROSITE" id="PS01031"/>
    </source>
</evidence>
<dbReference type="Pfam" id="PF00011">
    <property type="entry name" value="HSP20"/>
    <property type="match status" value="1"/>
</dbReference>
<comment type="caution">
    <text evidence="9">The sequence shown here is derived from an EMBL/GenBank/DDBJ whole genome shotgun (WGS) entry which is preliminary data.</text>
</comment>
<feature type="compositionally biased region" description="Polar residues" evidence="6">
    <location>
        <begin position="109"/>
        <end position="130"/>
    </location>
</feature>
<name>A0A4S4DVM9_CAMSN</name>
<dbReference type="PROSITE" id="PS01031">
    <property type="entry name" value="SHSP"/>
    <property type="match status" value="1"/>
</dbReference>
<feature type="region of interest" description="Disordered" evidence="6">
    <location>
        <begin position="107"/>
        <end position="160"/>
    </location>
</feature>
<dbReference type="Proteomes" id="UP000306102">
    <property type="component" value="Unassembled WGS sequence"/>
</dbReference>
<keyword evidence="7" id="KW-0472">Membrane</keyword>
<comment type="similarity">
    <text evidence="4 5">Belongs to the small heat shock protein (HSP20) family.</text>
</comment>
<feature type="compositionally biased region" description="Polar residues" evidence="6">
    <location>
        <begin position="151"/>
        <end position="160"/>
    </location>
</feature>
<dbReference type="GO" id="GO:0005886">
    <property type="term" value="C:plasma membrane"/>
    <property type="evidence" value="ECO:0007669"/>
    <property type="project" value="UniProtKB-SubCell"/>
</dbReference>
<keyword evidence="10" id="KW-1185">Reference proteome</keyword>
<feature type="transmembrane region" description="Helical" evidence="7">
    <location>
        <begin position="176"/>
        <end position="196"/>
    </location>
</feature>
<keyword evidence="7" id="KW-0812">Transmembrane</keyword>
<evidence type="ECO:0000256" key="5">
    <source>
        <dbReference type="RuleBase" id="RU003616"/>
    </source>
</evidence>
<dbReference type="PANTHER" id="PTHR43670:SF114">
    <property type="entry name" value="OS05G0592000 PROTEIN"/>
    <property type="match status" value="1"/>
</dbReference>
<keyword evidence="3" id="KW-0611">Plant defense</keyword>
<dbReference type="GO" id="GO:0034605">
    <property type="term" value="P:cellular response to heat"/>
    <property type="evidence" value="ECO:0007669"/>
    <property type="project" value="TreeGrafter"/>
</dbReference>
<reference evidence="9 10" key="1">
    <citation type="journal article" date="2018" name="Proc. Natl. Acad. Sci. U.S.A.">
        <title>Draft genome sequence of Camellia sinensis var. sinensis provides insights into the evolution of the tea genome and tea quality.</title>
        <authorList>
            <person name="Wei C."/>
            <person name="Yang H."/>
            <person name="Wang S."/>
            <person name="Zhao J."/>
            <person name="Liu C."/>
            <person name="Gao L."/>
            <person name="Xia E."/>
            <person name="Lu Y."/>
            <person name="Tai Y."/>
            <person name="She G."/>
            <person name="Sun J."/>
            <person name="Cao H."/>
            <person name="Tong W."/>
            <person name="Gao Q."/>
            <person name="Li Y."/>
            <person name="Deng W."/>
            <person name="Jiang X."/>
            <person name="Wang W."/>
            <person name="Chen Q."/>
            <person name="Zhang S."/>
            <person name="Li H."/>
            <person name="Wu J."/>
            <person name="Wang P."/>
            <person name="Li P."/>
            <person name="Shi C."/>
            <person name="Zheng F."/>
            <person name="Jian J."/>
            <person name="Huang B."/>
            <person name="Shan D."/>
            <person name="Shi M."/>
            <person name="Fang C."/>
            <person name="Yue Y."/>
            <person name="Li F."/>
            <person name="Li D."/>
            <person name="Wei S."/>
            <person name="Han B."/>
            <person name="Jiang C."/>
            <person name="Yin Y."/>
            <person name="Xia T."/>
            <person name="Zhang Z."/>
            <person name="Bennetzen J.L."/>
            <person name="Zhao S."/>
            <person name="Wan X."/>
        </authorList>
    </citation>
    <scope>NUCLEOTIDE SEQUENCE [LARGE SCALE GENOMIC DNA]</scope>
    <source>
        <strain evidence="10">cv. Shuchazao</strain>
        <tissue evidence="9">Leaf</tissue>
    </source>
</reference>
<dbReference type="AlphaFoldDB" id="A0A4S4DVM9"/>
<gene>
    <name evidence="9" type="ORF">TEA_005259</name>
</gene>
<dbReference type="GO" id="GO:0006952">
    <property type="term" value="P:defense response"/>
    <property type="evidence" value="ECO:0007669"/>
    <property type="project" value="UniProtKB-KW"/>
</dbReference>
<dbReference type="CDD" id="cd06464">
    <property type="entry name" value="ACD_sHsps-like"/>
    <property type="match status" value="1"/>
</dbReference>
<comment type="subcellular location">
    <subcellularLocation>
        <location evidence="1">Cell membrane</location>
        <topology evidence="1">Single-pass membrane protein</topology>
    </subcellularLocation>
</comment>
<organism evidence="9 10">
    <name type="scientific">Camellia sinensis var. sinensis</name>
    <name type="common">China tea</name>
    <dbReference type="NCBI Taxonomy" id="542762"/>
    <lineage>
        <taxon>Eukaryota</taxon>
        <taxon>Viridiplantae</taxon>
        <taxon>Streptophyta</taxon>
        <taxon>Embryophyta</taxon>
        <taxon>Tracheophyta</taxon>
        <taxon>Spermatophyta</taxon>
        <taxon>Magnoliopsida</taxon>
        <taxon>eudicotyledons</taxon>
        <taxon>Gunneridae</taxon>
        <taxon>Pentapetalae</taxon>
        <taxon>asterids</taxon>
        <taxon>Ericales</taxon>
        <taxon>Theaceae</taxon>
        <taxon>Camellia</taxon>
    </lineage>
</organism>
<protein>
    <recommendedName>
        <fullName evidence="8">SHSP domain-containing protein</fullName>
    </recommendedName>
</protein>
<feature type="domain" description="SHSP" evidence="8">
    <location>
        <begin position="11"/>
        <end position="119"/>
    </location>
</feature>
<evidence type="ECO:0000256" key="7">
    <source>
        <dbReference type="SAM" id="Phobius"/>
    </source>
</evidence>
<evidence type="ECO:0000256" key="3">
    <source>
        <dbReference type="ARBA" id="ARBA00022821"/>
    </source>
</evidence>
<evidence type="ECO:0000256" key="6">
    <source>
        <dbReference type="SAM" id="MobiDB-lite"/>
    </source>
</evidence>
<evidence type="ECO:0000313" key="10">
    <source>
        <dbReference type="Proteomes" id="UP000306102"/>
    </source>
</evidence>
<proteinExistence type="inferred from homology"/>
<evidence type="ECO:0000313" key="9">
    <source>
        <dbReference type="EMBL" id="THG06636.1"/>
    </source>
</evidence>
<dbReference type="PANTHER" id="PTHR43670">
    <property type="entry name" value="HEAT SHOCK PROTEIN 26"/>
    <property type="match status" value="1"/>
</dbReference>
<dbReference type="SUPFAM" id="SSF49764">
    <property type="entry name" value="HSP20-like chaperones"/>
    <property type="match status" value="1"/>
</dbReference>
<dbReference type="InterPro" id="IPR002068">
    <property type="entry name" value="A-crystallin/Hsp20_dom"/>
</dbReference>
<keyword evidence="7" id="KW-1133">Transmembrane helix</keyword>
<sequence>MKKAQLAMETMNGAAVNPPYEEFEPLCNWQHGRETLVVHLPAFKKEQLKIQINNLRTLKISGERPLEATKSSRFIKTIKIPRDCNAKEIRANFADGLLYIVMPKKDSLTPKQEQPPQLQNSKVNENSTPESSHDQATKLPTLAKTEKATQKIASHNDANLSKNVAQDSRLKSLKMMASNVVVVAVVAACLGAYIMYSFRSLYVED</sequence>
<evidence type="ECO:0000256" key="4">
    <source>
        <dbReference type="PROSITE-ProRule" id="PRU00285"/>
    </source>
</evidence>
<accession>A0A4S4DVM9</accession>
<evidence type="ECO:0000256" key="2">
    <source>
        <dbReference type="ARBA" id="ARBA00022475"/>
    </source>
</evidence>
<keyword evidence="2" id="KW-1003">Cell membrane</keyword>
<dbReference type="STRING" id="542762.A0A4S4DVM9"/>
<dbReference type="Gene3D" id="2.60.40.790">
    <property type="match status" value="1"/>
</dbReference>